<gene>
    <name evidence="1" type="ORF">DW068_06820</name>
</gene>
<dbReference type="EMBL" id="QRNJ01000022">
    <property type="protein sequence ID" value="RHK39685.1"/>
    <property type="molecule type" value="Genomic_DNA"/>
</dbReference>
<dbReference type="Proteomes" id="UP000283497">
    <property type="component" value="Unassembled WGS sequence"/>
</dbReference>
<accession>A0A415G7V2</accession>
<evidence type="ECO:0000313" key="1">
    <source>
        <dbReference type="EMBL" id="RHK39685.1"/>
    </source>
</evidence>
<sequence>SFPVITVYLGFELSFCSMDFPADITLRKTRMKFELTFKVVLLFSYQGFAFVRKLLYFITSAFICQELF</sequence>
<proteinExistence type="predicted"/>
<name>A0A415G7V2_9FIRM</name>
<reference evidence="1 2" key="1">
    <citation type="submission" date="2018-08" db="EMBL/GenBank/DDBJ databases">
        <title>A genome reference for cultivated species of the human gut microbiota.</title>
        <authorList>
            <person name="Zou Y."/>
            <person name="Xue W."/>
            <person name="Luo G."/>
        </authorList>
    </citation>
    <scope>NUCLEOTIDE SEQUENCE [LARGE SCALE GENOMIC DNA]</scope>
    <source>
        <strain evidence="1 2">AF45-14BH</strain>
    </source>
</reference>
<protein>
    <submittedName>
        <fullName evidence="1">Uncharacterized protein</fullName>
    </submittedName>
</protein>
<dbReference type="AlphaFoldDB" id="A0A415G7V2"/>
<feature type="non-terminal residue" evidence="1">
    <location>
        <position position="1"/>
    </location>
</feature>
<comment type="caution">
    <text evidence="1">The sequence shown here is derived from an EMBL/GenBank/DDBJ whole genome shotgun (WGS) entry which is preliminary data.</text>
</comment>
<evidence type="ECO:0000313" key="2">
    <source>
        <dbReference type="Proteomes" id="UP000283497"/>
    </source>
</evidence>
<organism evidence="1 2">
    <name type="scientific">Anaerobutyricum hallii</name>
    <dbReference type="NCBI Taxonomy" id="39488"/>
    <lineage>
        <taxon>Bacteria</taxon>
        <taxon>Bacillati</taxon>
        <taxon>Bacillota</taxon>
        <taxon>Clostridia</taxon>
        <taxon>Lachnospirales</taxon>
        <taxon>Lachnospiraceae</taxon>
        <taxon>Anaerobutyricum</taxon>
    </lineage>
</organism>